<keyword evidence="2" id="KW-0456">Lyase</keyword>
<dbReference type="EMBL" id="LQRD01000043">
    <property type="protein sequence ID" value="KXT69652.1"/>
    <property type="molecule type" value="Genomic_DNA"/>
</dbReference>
<dbReference type="RefSeq" id="WP_061422803.1">
    <property type="nucleotide sequence ID" value="NZ_KQ969062.1"/>
</dbReference>
<dbReference type="EC" id="4.6.1.1" evidence="2"/>
<accession>A0A139N135</accession>
<gene>
    <name evidence="2" type="ORF">SCRDD08_01166</name>
</gene>
<protein>
    <submittedName>
        <fullName evidence="2">Adenylate cyclase</fullName>
        <ecNumber evidence="2">4.6.1.1</ecNumber>
    </submittedName>
</protein>
<dbReference type="InterPro" id="IPR023577">
    <property type="entry name" value="CYTH_domain"/>
</dbReference>
<dbReference type="PROSITE" id="PS51707">
    <property type="entry name" value="CYTH"/>
    <property type="match status" value="1"/>
</dbReference>
<dbReference type="SUPFAM" id="SSF55154">
    <property type="entry name" value="CYTH-like phosphatases"/>
    <property type="match status" value="1"/>
</dbReference>
<dbReference type="InterPro" id="IPR033469">
    <property type="entry name" value="CYTH-like_dom_sf"/>
</dbReference>
<evidence type="ECO:0000313" key="3">
    <source>
        <dbReference type="Proteomes" id="UP000070377"/>
    </source>
</evidence>
<evidence type="ECO:0000259" key="1">
    <source>
        <dbReference type="PROSITE" id="PS51707"/>
    </source>
</evidence>
<sequence>MNHLEIEYKTMLTEEEHKRLLTFFDHVQPIFQVNYYIDSADFALREARMALRVRTTPDAAEFTLKIPQKLGNFEYNQSLSEDEFKEITENLQFPQGEILDKLQEKGIPVDKLTILGTLENIRYEKQDAIGLFALDESRYFGKKDFELELEINDIEEGEQKFKDFLNKNQIQYKPGKSKIARFAENL</sequence>
<evidence type="ECO:0000313" key="2">
    <source>
        <dbReference type="EMBL" id="KXT69652.1"/>
    </source>
</evidence>
<dbReference type="PATRIC" id="fig|45634.12.peg.1216"/>
<dbReference type="Gene3D" id="2.40.320.10">
    <property type="entry name" value="Hypothetical Protein Pfu-838710-001"/>
    <property type="match status" value="1"/>
</dbReference>
<organism evidence="2 3">
    <name type="scientific">Streptococcus cristatus</name>
    <dbReference type="NCBI Taxonomy" id="45634"/>
    <lineage>
        <taxon>Bacteria</taxon>
        <taxon>Bacillati</taxon>
        <taxon>Bacillota</taxon>
        <taxon>Bacilli</taxon>
        <taxon>Lactobacillales</taxon>
        <taxon>Streptococcaceae</taxon>
        <taxon>Streptococcus</taxon>
    </lineage>
</organism>
<dbReference type="Pfam" id="PF01928">
    <property type="entry name" value="CYTH"/>
    <property type="match status" value="1"/>
</dbReference>
<dbReference type="STRING" id="45634.SCRDD08_01166"/>
<feature type="domain" description="CYTH" evidence="1">
    <location>
        <begin position="3"/>
        <end position="186"/>
    </location>
</feature>
<reference evidence="2 3" key="1">
    <citation type="submission" date="2016-01" db="EMBL/GenBank/DDBJ databases">
        <title>Highly variable Streptococcus oralis are common among viridans streptococci isolated from primates.</title>
        <authorList>
            <person name="Denapaite D."/>
            <person name="Rieger M."/>
            <person name="Koendgen S."/>
            <person name="Brueckner R."/>
            <person name="Ochigava I."/>
            <person name="Kappeler P."/>
            <person name="Maetz-Rensing K."/>
            <person name="Leendertz F."/>
            <person name="Hakenbeck R."/>
        </authorList>
    </citation>
    <scope>NUCLEOTIDE SEQUENCE [LARGE SCALE GENOMIC DNA]</scope>
    <source>
        <strain evidence="2 3">DD08</strain>
    </source>
</reference>
<dbReference type="Proteomes" id="UP000070377">
    <property type="component" value="Unassembled WGS sequence"/>
</dbReference>
<name>A0A139N135_STRCR</name>
<dbReference type="SMART" id="SM01118">
    <property type="entry name" value="CYTH"/>
    <property type="match status" value="1"/>
</dbReference>
<dbReference type="InterPro" id="IPR009195">
    <property type="entry name" value="Uncharacterised_YjbK"/>
</dbReference>
<dbReference type="AlphaFoldDB" id="A0A139N135"/>
<comment type="caution">
    <text evidence="2">The sequence shown here is derived from an EMBL/GenBank/DDBJ whole genome shotgun (WGS) entry which is preliminary data.</text>
</comment>
<dbReference type="CDD" id="cd07762">
    <property type="entry name" value="CYTH-like_Pase_1"/>
    <property type="match status" value="1"/>
</dbReference>
<proteinExistence type="predicted"/>
<dbReference type="GO" id="GO:0004016">
    <property type="term" value="F:adenylate cyclase activity"/>
    <property type="evidence" value="ECO:0007669"/>
    <property type="project" value="UniProtKB-EC"/>
</dbReference>
<dbReference type="PIRSF" id="PIRSF012526">
    <property type="entry name" value="CYTH_UCP012526"/>
    <property type="match status" value="1"/>
</dbReference>